<feature type="transmembrane region" description="Helical" evidence="6">
    <location>
        <begin position="136"/>
        <end position="169"/>
    </location>
</feature>
<keyword evidence="4 6" id="KW-1133">Transmembrane helix</keyword>
<evidence type="ECO:0000256" key="6">
    <source>
        <dbReference type="RuleBase" id="RU368066"/>
    </source>
</evidence>
<evidence type="ECO:0000256" key="2">
    <source>
        <dbReference type="ARBA" id="ARBA00007168"/>
    </source>
</evidence>
<comment type="function">
    <text evidence="6">Choline transporter.</text>
</comment>
<feature type="region of interest" description="Disordered" evidence="7">
    <location>
        <begin position="214"/>
        <end position="243"/>
    </location>
</feature>
<accession>A0A7S2F2D6</accession>
<dbReference type="EMBL" id="HBGS01000298">
    <property type="protein sequence ID" value="CAD9368494.1"/>
    <property type="molecule type" value="Transcribed_RNA"/>
</dbReference>
<name>A0A7S2F2D6_9STRA</name>
<dbReference type="AlphaFoldDB" id="A0A7S2F2D6"/>
<dbReference type="InterPro" id="IPR007603">
    <property type="entry name" value="Choline_transptr-like"/>
</dbReference>
<comment type="caution">
    <text evidence="6">Lacks conserved residue(s) required for the propagation of feature annotation.</text>
</comment>
<protein>
    <recommendedName>
        <fullName evidence="6">Choline transporter-like protein</fullName>
    </recommendedName>
</protein>
<sequence length="243" mass="26070">MHHRTQRRGSRGGMMSLSSSWINGGGQTFDLLLGYSYRFRAGVLYCLDASFMRIERLAKYFNKWAFVFVAVYGYDFQTAGTEAVELFRGLGWTVIVNDDLIGNGLALGGAVSGALIGLIGWAYGTASGLESDAVTLLALFGVITGYGISAVLMNGLITSAVATVLICFAQNPMALRSTHTLLFDEMLEAWVEMHGPIMQACGYSVEEQSSLPSVSETVTSNTGLTVSDSSTNDHATSEEVTLV</sequence>
<dbReference type="GO" id="GO:0022857">
    <property type="term" value="F:transmembrane transporter activity"/>
    <property type="evidence" value="ECO:0007669"/>
    <property type="project" value="UniProtKB-UniRule"/>
</dbReference>
<reference evidence="8" key="1">
    <citation type="submission" date="2021-01" db="EMBL/GenBank/DDBJ databases">
        <authorList>
            <person name="Corre E."/>
            <person name="Pelletier E."/>
            <person name="Niang G."/>
            <person name="Scheremetjew M."/>
            <person name="Finn R."/>
            <person name="Kale V."/>
            <person name="Holt S."/>
            <person name="Cochrane G."/>
            <person name="Meng A."/>
            <person name="Brown T."/>
            <person name="Cohen L."/>
        </authorList>
    </citation>
    <scope>NUCLEOTIDE SEQUENCE</scope>
    <source>
        <strain evidence="8">CCMP1381</strain>
    </source>
</reference>
<keyword evidence="3 6" id="KW-0812">Transmembrane</keyword>
<keyword evidence="5 6" id="KW-0472">Membrane</keyword>
<gene>
    <name evidence="8" type="ORF">DSPE1174_LOCUS151</name>
</gene>
<dbReference type="PANTHER" id="PTHR12385:SF4">
    <property type="entry name" value="PROTEIN PNS1"/>
    <property type="match status" value="1"/>
</dbReference>
<organism evidence="8">
    <name type="scientific">Octactis speculum</name>
    <dbReference type="NCBI Taxonomy" id="3111310"/>
    <lineage>
        <taxon>Eukaryota</taxon>
        <taxon>Sar</taxon>
        <taxon>Stramenopiles</taxon>
        <taxon>Ochrophyta</taxon>
        <taxon>Dictyochophyceae</taxon>
        <taxon>Dictyochales</taxon>
        <taxon>Dictyochaceae</taxon>
        <taxon>Octactis</taxon>
    </lineage>
</organism>
<comment type="similarity">
    <text evidence="2 6">Belongs to the CTL (choline transporter-like) family.</text>
</comment>
<comment type="subcellular location">
    <subcellularLocation>
        <location evidence="6">Cell membrane</location>
        <topology evidence="6">Multi-pass membrane protein</topology>
    </subcellularLocation>
    <subcellularLocation>
        <location evidence="1">Membrane</location>
        <topology evidence="1">Multi-pass membrane protein</topology>
    </subcellularLocation>
</comment>
<dbReference type="GO" id="GO:0005886">
    <property type="term" value="C:plasma membrane"/>
    <property type="evidence" value="ECO:0007669"/>
    <property type="project" value="UniProtKB-SubCell"/>
</dbReference>
<feature type="compositionally biased region" description="Polar residues" evidence="7">
    <location>
        <begin position="214"/>
        <end position="234"/>
    </location>
</feature>
<evidence type="ECO:0000256" key="3">
    <source>
        <dbReference type="ARBA" id="ARBA00022692"/>
    </source>
</evidence>
<evidence type="ECO:0000256" key="1">
    <source>
        <dbReference type="ARBA" id="ARBA00004141"/>
    </source>
</evidence>
<feature type="transmembrane region" description="Helical" evidence="6">
    <location>
        <begin position="105"/>
        <end position="124"/>
    </location>
</feature>
<evidence type="ECO:0000256" key="5">
    <source>
        <dbReference type="ARBA" id="ARBA00023136"/>
    </source>
</evidence>
<proteinExistence type="inferred from homology"/>
<evidence type="ECO:0000256" key="7">
    <source>
        <dbReference type="SAM" id="MobiDB-lite"/>
    </source>
</evidence>
<dbReference type="PANTHER" id="PTHR12385">
    <property type="entry name" value="CHOLINE TRANSPORTER-LIKE (SLC FAMILY 44)"/>
    <property type="match status" value="1"/>
</dbReference>
<dbReference type="Pfam" id="PF04515">
    <property type="entry name" value="Choline_transpo"/>
    <property type="match status" value="1"/>
</dbReference>
<evidence type="ECO:0000256" key="4">
    <source>
        <dbReference type="ARBA" id="ARBA00022989"/>
    </source>
</evidence>
<evidence type="ECO:0000313" key="8">
    <source>
        <dbReference type="EMBL" id="CAD9368494.1"/>
    </source>
</evidence>